<dbReference type="EMBL" id="FLUV01002617">
    <property type="protein sequence ID" value="SBW29020.1"/>
    <property type="molecule type" value="Genomic_DNA"/>
</dbReference>
<keyword evidence="2" id="KW-1185">Reference proteome</keyword>
<organism evidence="1 2">
    <name type="scientific">Candidatus Protofrankia californiensis</name>
    <dbReference type="NCBI Taxonomy" id="1839754"/>
    <lineage>
        <taxon>Bacteria</taxon>
        <taxon>Bacillati</taxon>
        <taxon>Actinomycetota</taxon>
        <taxon>Actinomycetes</taxon>
        <taxon>Frankiales</taxon>
        <taxon>Frankiaceae</taxon>
        <taxon>Protofrankia</taxon>
    </lineage>
</organism>
<evidence type="ECO:0000313" key="2">
    <source>
        <dbReference type="Proteomes" id="UP000199013"/>
    </source>
</evidence>
<sequence>MITVSGLAVRIRETALLAAVVAVAVAVLADEAARTTAGVRR</sequence>
<accession>A0A1C3PGU9</accession>
<reference evidence="2" key="1">
    <citation type="submission" date="2016-02" db="EMBL/GenBank/DDBJ databases">
        <authorList>
            <person name="Wibberg D."/>
        </authorList>
    </citation>
    <scope>NUCLEOTIDE SEQUENCE [LARGE SCALE GENOMIC DNA]</scope>
</reference>
<proteinExistence type="predicted"/>
<dbReference type="AlphaFoldDB" id="A0A1C3PGU9"/>
<evidence type="ECO:0000313" key="1">
    <source>
        <dbReference type="EMBL" id="SBW29020.1"/>
    </source>
</evidence>
<dbReference type="Proteomes" id="UP000199013">
    <property type="component" value="Unassembled WGS sequence"/>
</dbReference>
<gene>
    <name evidence="1" type="ORF">FDG2_6332</name>
</gene>
<protein>
    <submittedName>
        <fullName evidence="1">Putative membrane protein</fullName>
    </submittedName>
</protein>
<name>A0A1C3PGU9_9ACTN</name>